<keyword evidence="3" id="KW-0378">Hydrolase</keyword>
<dbReference type="Pfam" id="PF17728">
    <property type="entry name" value="BsuBI_PstI_RE_N"/>
    <property type="match status" value="1"/>
</dbReference>
<dbReference type="GO" id="GO:0003677">
    <property type="term" value="F:DNA binding"/>
    <property type="evidence" value="ECO:0007669"/>
    <property type="project" value="InterPro"/>
</dbReference>
<dbReference type="Pfam" id="PF06616">
    <property type="entry name" value="BsuBI_PstI_RE"/>
    <property type="match status" value="1"/>
</dbReference>
<feature type="domain" description="BsuBI/PstI restriction endonuclease" evidence="1">
    <location>
        <begin position="172"/>
        <end position="318"/>
    </location>
</feature>
<dbReference type="GO" id="GO:0009307">
    <property type="term" value="P:DNA restriction-modification system"/>
    <property type="evidence" value="ECO:0007669"/>
    <property type="project" value="InterPro"/>
</dbReference>
<dbReference type="OrthoDB" id="9798907at2"/>
<accession>A0A174LIX7</accession>
<evidence type="ECO:0000313" key="3">
    <source>
        <dbReference type="EMBL" id="CUP22666.1"/>
    </source>
</evidence>
<evidence type="ECO:0000313" key="4">
    <source>
        <dbReference type="Proteomes" id="UP000095564"/>
    </source>
</evidence>
<dbReference type="RefSeq" id="WP_055159619.1">
    <property type="nucleotide sequence ID" value="NZ_CZAU01000006.1"/>
</dbReference>
<protein>
    <submittedName>
        <fullName evidence="3">BsuBI/PstI restriction endonuclease C-terminus</fullName>
    </submittedName>
</protein>
<sequence>MKRNVEKYDYQVLNDAKNILMEIDMPKELYNPRCVMIFCACAQMIDGKSWRHISEEYMSVHDIIKYVNEVFPNKAGLDKKGYQENSRETFRDETLKRWVSAAIIESKAGLAANDRNNGYRFTSAFAALIRTYGSDQWEDSLSAFMETYESYSKKLKQVKSLPKGYDVTCGNITVKLGLSAHNKLQKQILEEFVPNFASGAELLYIGDTSDRTLQRDDKRLSQLGIKILEDTSKLPDIILYDADKNRIIYVEAYSSTGEFNKDRVDYINTYCSYKNDIEVAFVTAFATTKKMLQVYPKIAWDTEIWIAEEATHLTHKNGDRFMGRNPEEFL</sequence>
<dbReference type="EMBL" id="CZAU01000006">
    <property type="protein sequence ID" value="CUP22666.1"/>
    <property type="molecule type" value="Genomic_DNA"/>
</dbReference>
<feature type="domain" description="BsuBI/PstI restriction endonuclease HTH" evidence="2">
    <location>
        <begin position="12"/>
        <end position="150"/>
    </location>
</feature>
<proteinExistence type="predicted"/>
<dbReference type="InterPro" id="IPR041963">
    <property type="entry name" value="BsuBI/PstI_C_sf"/>
</dbReference>
<dbReference type="Gene3D" id="3.40.1350.80">
    <property type="match status" value="1"/>
</dbReference>
<keyword evidence="3" id="KW-0255">Endonuclease</keyword>
<organism evidence="3 4">
    <name type="scientific">Anaerostipes hadrus</name>
    <dbReference type="NCBI Taxonomy" id="649756"/>
    <lineage>
        <taxon>Bacteria</taxon>
        <taxon>Bacillati</taxon>
        <taxon>Bacillota</taxon>
        <taxon>Clostridia</taxon>
        <taxon>Lachnospirales</taxon>
        <taxon>Lachnospiraceae</taxon>
        <taxon>Anaerostipes</taxon>
    </lineage>
</organism>
<evidence type="ECO:0000259" key="2">
    <source>
        <dbReference type="Pfam" id="PF17728"/>
    </source>
</evidence>
<dbReference type="Gene3D" id="1.10.10.1820">
    <property type="entry name" value="BsuBI/PstI restriction endonuclease-like"/>
    <property type="match status" value="1"/>
</dbReference>
<name>A0A174LIX7_ANAHA</name>
<dbReference type="GO" id="GO:0000287">
    <property type="term" value="F:magnesium ion binding"/>
    <property type="evidence" value="ECO:0007669"/>
    <property type="project" value="InterPro"/>
</dbReference>
<dbReference type="InterPro" id="IPR041962">
    <property type="entry name" value="BsuBI/PstI_N_sf"/>
</dbReference>
<dbReference type="AlphaFoldDB" id="A0A174LIX7"/>
<evidence type="ECO:0000259" key="1">
    <source>
        <dbReference type="Pfam" id="PF06616"/>
    </source>
</evidence>
<keyword evidence="3" id="KW-0540">Nuclease</keyword>
<dbReference type="InterPro" id="IPR041454">
    <property type="entry name" value="BsuBI/PstI_N"/>
</dbReference>
<dbReference type="InterPro" id="IPR009528">
    <property type="entry name" value="Restrct_endonuc_II_BsuBI_C"/>
</dbReference>
<dbReference type="GO" id="GO:0009036">
    <property type="term" value="F:type II site-specific deoxyribonuclease activity"/>
    <property type="evidence" value="ECO:0007669"/>
    <property type="project" value="InterPro"/>
</dbReference>
<gene>
    <name evidence="3" type="ORF">ERS852520_00881</name>
</gene>
<dbReference type="Proteomes" id="UP000095564">
    <property type="component" value="Unassembled WGS sequence"/>
</dbReference>
<reference evidence="3 4" key="1">
    <citation type="submission" date="2015-09" db="EMBL/GenBank/DDBJ databases">
        <authorList>
            <consortium name="Pathogen Informatics"/>
        </authorList>
    </citation>
    <scope>NUCLEOTIDE SEQUENCE [LARGE SCALE GENOMIC DNA]</scope>
    <source>
        <strain evidence="3 4">2789STDY5834908</strain>
    </source>
</reference>